<feature type="chain" id="PRO_5002164077" evidence="2">
    <location>
        <begin position="22"/>
        <end position="191"/>
    </location>
</feature>
<dbReference type="STRING" id="765440.A0A0C3F223"/>
<evidence type="ECO:0000313" key="3">
    <source>
        <dbReference type="EMBL" id="KIM74114.1"/>
    </source>
</evidence>
<keyword evidence="2" id="KW-0732">Signal</keyword>
<dbReference type="AlphaFoldDB" id="A0A0C3F223"/>
<evidence type="ECO:0000313" key="4">
    <source>
        <dbReference type="Proteomes" id="UP000054166"/>
    </source>
</evidence>
<dbReference type="OrthoDB" id="2576580at2759"/>
<proteinExistence type="predicted"/>
<evidence type="ECO:0000256" key="2">
    <source>
        <dbReference type="SAM" id="SignalP"/>
    </source>
</evidence>
<protein>
    <submittedName>
        <fullName evidence="3">Uncharacterized protein</fullName>
    </submittedName>
</protein>
<sequence>MVHFRLAFAVTAAALLRAVTADSSGLSIIVPGGPELWWVGDAENNIVWTCQTSPFMNFTVLPRYSVANQNPKILAAAIAVIAIENNYDCSKTIIPDQSNLTAATGYIVQFANILNETDVYAQSQPFEIKAPGSTYPASSATPSASGTSTGTASSPPSASSSTSKGAAASNAKLSAAGLGLAAIGALLGLMG</sequence>
<reference evidence="4" key="2">
    <citation type="submission" date="2015-01" db="EMBL/GenBank/DDBJ databases">
        <title>Evolutionary Origins and Diversification of the Mycorrhizal Mutualists.</title>
        <authorList>
            <consortium name="DOE Joint Genome Institute"/>
            <consortium name="Mycorrhizal Genomics Consortium"/>
            <person name="Kohler A."/>
            <person name="Kuo A."/>
            <person name="Nagy L.G."/>
            <person name="Floudas D."/>
            <person name="Copeland A."/>
            <person name="Barry K.W."/>
            <person name="Cichocki N."/>
            <person name="Veneault-Fourrey C."/>
            <person name="LaButti K."/>
            <person name="Lindquist E.A."/>
            <person name="Lipzen A."/>
            <person name="Lundell T."/>
            <person name="Morin E."/>
            <person name="Murat C."/>
            <person name="Riley R."/>
            <person name="Ohm R."/>
            <person name="Sun H."/>
            <person name="Tunlid A."/>
            <person name="Henrissat B."/>
            <person name="Grigoriev I.V."/>
            <person name="Hibbett D.S."/>
            <person name="Martin F."/>
        </authorList>
    </citation>
    <scope>NUCLEOTIDE SEQUENCE [LARGE SCALE GENOMIC DNA]</scope>
    <source>
        <strain evidence="4">F 1598</strain>
    </source>
</reference>
<name>A0A0C3F223_PILCF</name>
<accession>A0A0C3F223</accession>
<dbReference type="HOGENOM" id="CLU_099094_1_0_1"/>
<keyword evidence="4" id="KW-1185">Reference proteome</keyword>
<dbReference type="EMBL" id="KN833066">
    <property type="protein sequence ID" value="KIM74114.1"/>
    <property type="molecule type" value="Genomic_DNA"/>
</dbReference>
<organism evidence="3 4">
    <name type="scientific">Piloderma croceum (strain F 1598)</name>
    <dbReference type="NCBI Taxonomy" id="765440"/>
    <lineage>
        <taxon>Eukaryota</taxon>
        <taxon>Fungi</taxon>
        <taxon>Dikarya</taxon>
        <taxon>Basidiomycota</taxon>
        <taxon>Agaricomycotina</taxon>
        <taxon>Agaricomycetes</taxon>
        <taxon>Agaricomycetidae</taxon>
        <taxon>Atheliales</taxon>
        <taxon>Atheliaceae</taxon>
        <taxon>Piloderma</taxon>
    </lineage>
</organism>
<evidence type="ECO:0000256" key="1">
    <source>
        <dbReference type="SAM" id="MobiDB-lite"/>
    </source>
</evidence>
<dbReference type="Proteomes" id="UP000054166">
    <property type="component" value="Unassembled WGS sequence"/>
</dbReference>
<gene>
    <name evidence="3" type="ORF">PILCRDRAFT_92740</name>
</gene>
<dbReference type="InParanoid" id="A0A0C3F223"/>
<reference evidence="3 4" key="1">
    <citation type="submission" date="2014-04" db="EMBL/GenBank/DDBJ databases">
        <authorList>
            <consortium name="DOE Joint Genome Institute"/>
            <person name="Kuo A."/>
            <person name="Tarkka M."/>
            <person name="Buscot F."/>
            <person name="Kohler A."/>
            <person name="Nagy L.G."/>
            <person name="Floudas D."/>
            <person name="Copeland A."/>
            <person name="Barry K.W."/>
            <person name="Cichocki N."/>
            <person name="Veneault-Fourrey C."/>
            <person name="LaButti K."/>
            <person name="Lindquist E.A."/>
            <person name="Lipzen A."/>
            <person name="Lundell T."/>
            <person name="Morin E."/>
            <person name="Murat C."/>
            <person name="Sun H."/>
            <person name="Tunlid A."/>
            <person name="Henrissat B."/>
            <person name="Grigoriev I.V."/>
            <person name="Hibbett D.S."/>
            <person name="Martin F."/>
            <person name="Nordberg H.P."/>
            <person name="Cantor M.N."/>
            <person name="Hua S.X."/>
        </authorList>
    </citation>
    <scope>NUCLEOTIDE SEQUENCE [LARGE SCALE GENOMIC DNA]</scope>
    <source>
        <strain evidence="3 4">F 1598</strain>
    </source>
</reference>
<feature type="signal peptide" evidence="2">
    <location>
        <begin position="1"/>
        <end position="21"/>
    </location>
</feature>
<feature type="region of interest" description="Disordered" evidence="1">
    <location>
        <begin position="132"/>
        <end position="164"/>
    </location>
</feature>